<dbReference type="PANTHER" id="PTHR43606:SF2">
    <property type="entry name" value="ALKALINE PHOSPHATASE FAMILY PROTEIN (AFU_ORTHOLOGUE AFUA_5G03860)"/>
    <property type="match status" value="1"/>
</dbReference>
<gene>
    <name evidence="4" type="ORF">C1H76_0954</name>
</gene>
<dbReference type="InterPro" id="IPR018946">
    <property type="entry name" value="PhoD-like_MPP"/>
</dbReference>
<keyword evidence="2" id="KW-0812">Transmembrane</keyword>
<feature type="transmembrane region" description="Helical" evidence="2">
    <location>
        <begin position="101"/>
        <end position="123"/>
    </location>
</feature>
<feature type="region of interest" description="Disordered" evidence="1">
    <location>
        <begin position="46"/>
        <end position="84"/>
    </location>
</feature>
<dbReference type="Proteomes" id="UP000308133">
    <property type="component" value="Unassembled WGS sequence"/>
</dbReference>
<sequence>MQLICHHSPFGANTEQPFPTPIFTLMAIYIGSIIYKIYNDSGTQGQSKQFTQSDRQQTTGSTSSPNGVATRPARTSTTANKSPASNGLWTVISGIPTPGSWLASIGTVLVNIILVLMVVDLTFGPKWFYPSRDLAFARVGFVSYNSAKILVREPSSTRLPIALEYRLQPEQHDDTYRDWTLIATTSSLEPNNDFTAAFSIPHLIPETRYEYRTSTNHTGIFTTAPSPGHVSSSSGTFTFLHSSCLIPNFPYLPLRHHLSIPGFTHLAKLLPRLNAHFMLFLGDFIYVDVPRRHGTDRETYRREYRQVYASPDWPSVSDSLPWIHVYDDHEIANDWDKNTTGVYHAANDPFTHYQASVNPPPVRDGASYFTFTQGPASFFLIDTRRYRTPFDGTDGRWDNASLPFEKRKSMLGSQQRDDLLSWLGRKEANGVKWKIVVSSIPFTKNWRFGSEDTWAGYLGERRVLLDAMWDAGEGGYGVVVLSGDRHEFAATKFPPPASGEHPPGESASVGKEEQKVLAGRKWSPDVAVHEFSTSPLSMFYLPVRTYRQEDNEDVVLKYLPDGNSKFGAVNIREDGRLHYQLFIDGKEAWEYSVELPKGQGAKEGSKGWKLWSR</sequence>
<keyword evidence="2" id="KW-0472">Membrane</keyword>
<dbReference type="Gene3D" id="3.60.21.70">
    <property type="entry name" value="PhoD-like phosphatase"/>
    <property type="match status" value="1"/>
</dbReference>
<organism evidence="4 5">
    <name type="scientific">Elsinoe australis</name>
    <dbReference type="NCBI Taxonomy" id="40998"/>
    <lineage>
        <taxon>Eukaryota</taxon>
        <taxon>Fungi</taxon>
        <taxon>Dikarya</taxon>
        <taxon>Ascomycota</taxon>
        <taxon>Pezizomycotina</taxon>
        <taxon>Dothideomycetes</taxon>
        <taxon>Dothideomycetidae</taxon>
        <taxon>Myriangiales</taxon>
        <taxon>Elsinoaceae</taxon>
        <taxon>Elsinoe</taxon>
    </lineage>
</organism>
<proteinExistence type="predicted"/>
<dbReference type="PANTHER" id="PTHR43606">
    <property type="entry name" value="PHOSPHATASE, PUTATIVE (AFU_ORTHOLOGUE AFUA_6G08710)-RELATED"/>
    <property type="match status" value="1"/>
</dbReference>
<dbReference type="Pfam" id="PF09423">
    <property type="entry name" value="PhoD"/>
    <property type="match status" value="1"/>
</dbReference>
<evidence type="ECO:0000256" key="2">
    <source>
        <dbReference type="SAM" id="Phobius"/>
    </source>
</evidence>
<dbReference type="InterPro" id="IPR029052">
    <property type="entry name" value="Metallo-depent_PP-like"/>
</dbReference>
<dbReference type="SUPFAM" id="SSF56300">
    <property type="entry name" value="Metallo-dependent phosphatases"/>
    <property type="match status" value="1"/>
</dbReference>
<comment type="caution">
    <text evidence="4">The sequence shown here is derived from an EMBL/GenBank/DDBJ whole genome shotgun (WGS) entry which is preliminary data.</text>
</comment>
<evidence type="ECO:0000313" key="5">
    <source>
        <dbReference type="Proteomes" id="UP000308133"/>
    </source>
</evidence>
<feature type="region of interest" description="Disordered" evidence="1">
    <location>
        <begin position="492"/>
        <end position="514"/>
    </location>
</feature>
<name>A0A4U7BAP0_9PEZI</name>
<accession>A0A4U7BAP0</accession>
<protein>
    <recommendedName>
        <fullName evidence="3">PhoD-like phosphatase metallophosphatase domain-containing protein</fullName>
    </recommendedName>
</protein>
<evidence type="ECO:0000313" key="4">
    <source>
        <dbReference type="EMBL" id="TKX26800.1"/>
    </source>
</evidence>
<dbReference type="AlphaFoldDB" id="A0A4U7BAP0"/>
<feature type="transmembrane region" description="Helical" evidence="2">
    <location>
        <begin position="18"/>
        <end position="38"/>
    </location>
</feature>
<evidence type="ECO:0000259" key="3">
    <source>
        <dbReference type="Pfam" id="PF09423"/>
    </source>
</evidence>
<dbReference type="EMBL" id="PTQR01000011">
    <property type="protein sequence ID" value="TKX26800.1"/>
    <property type="molecule type" value="Genomic_DNA"/>
</dbReference>
<dbReference type="InterPro" id="IPR052900">
    <property type="entry name" value="Phospholipid_Metab_Enz"/>
</dbReference>
<keyword evidence="2" id="KW-1133">Transmembrane helix</keyword>
<dbReference type="CDD" id="cd07389">
    <property type="entry name" value="MPP_PhoD"/>
    <property type="match status" value="1"/>
</dbReference>
<evidence type="ECO:0000256" key="1">
    <source>
        <dbReference type="SAM" id="MobiDB-lite"/>
    </source>
</evidence>
<dbReference type="InterPro" id="IPR038607">
    <property type="entry name" value="PhoD-like_sf"/>
</dbReference>
<reference evidence="4 5" key="1">
    <citation type="submission" date="2018-02" db="EMBL/GenBank/DDBJ databases">
        <title>Draft genome sequences of Elsinoe sp., causing black scab on jojoba.</title>
        <authorList>
            <person name="Stodart B."/>
            <person name="Jeffress S."/>
            <person name="Ash G."/>
            <person name="Arun Chinnappa K."/>
        </authorList>
    </citation>
    <scope>NUCLEOTIDE SEQUENCE [LARGE SCALE GENOMIC DNA]</scope>
    <source>
        <strain evidence="4 5">Hillstone_2</strain>
    </source>
</reference>
<feature type="domain" description="PhoD-like phosphatase metallophosphatase" evidence="3">
    <location>
        <begin position="262"/>
        <end position="552"/>
    </location>
</feature>